<evidence type="ECO:0000313" key="1">
    <source>
        <dbReference type="EMBL" id="MTD59661.1"/>
    </source>
</evidence>
<dbReference type="EMBL" id="WMBA01000129">
    <property type="protein sequence ID" value="MTD59661.1"/>
    <property type="molecule type" value="Genomic_DNA"/>
</dbReference>
<name>A0A6N7ZCY2_9PSEU</name>
<dbReference type="Proteomes" id="UP000440096">
    <property type="component" value="Unassembled WGS sequence"/>
</dbReference>
<dbReference type="SUPFAM" id="SSF52518">
    <property type="entry name" value="Thiamin diphosphate-binding fold (THDP-binding)"/>
    <property type="match status" value="1"/>
</dbReference>
<protein>
    <recommendedName>
        <fullName evidence="3">Thiamine pyrophosphate enzyme N-terminal TPP-binding domain-containing protein</fullName>
    </recommendedName>
</protein>
<evidence type="ECO:0008006" key="3">
    <source>
        <dbReference type="Google" id="ProtNLM"/>
    </source>
</evidence>
<comment type="caution">
    <text evidence="1">The sequence shown here is derived from an EMBL/GenBank/DDBJ whole genome shotgun (WGS) entry which is preliminary data.</text>
</comment>
<reference evidence="1 2" key="1">
    <citation type="submission" date="2019-11" db="EMBL/GenBank/DDBJ databases">
        <title>Draft genome of Amycolatopsis RM579.</title>
        <authorList>
            <person name="Duangmal K."/>
            <person name="Mingma R."/>
        </authorList>
    </citation>
    <scope>NUCLEOTIDE SEQUENCE [LARGE SCALE GENOMIC DNA]</scope>
    <source>
        <strain evidence="1 2">RM579</strain>
    </source>
</reference>
<sequence>MRVTVLNERRIPPHLGKPTPPVGTPVRVTGAQSLVRSLEAVGAEVVFGIPGGTILPAY</sequence>
<dbReference type="InterPro" id="IPR029061">
    <property type="entry name" value="THDP-binding"/>
</dbReference>
<dbReference type="GO" id="GO:0000287">
    <property type="term" value="F:magnesium ion binding"/>
    <property type="evidence" value="ECO:0007669"/>
    <property type="project" value="UniProtKB-ARBA"/>
</dbReference>
<gene>
    <name evidence="1" type="ORF">GKO32_37620</name>
</gene>
<keyword evidence="2" id="KW-1185">Reference proteome</keyword>
<dbReference type="AlphaFoldDB" id="A0A6N7ZCY2"/>
<proteinExistence type="predicted"/>
<accession>A0A6N7ZCY2</accession>
<feature type="non-terminal residue" evidence="1">
    <location>
        <position position="58"/>
    </location>
</feature>
<evidence type="ECO:0000313" key="2">
    <source>
        <dbReference type="Proteomes" id="UP000440096"/>
    </source>
</evidence>
<organism evidence="1 2">
    <name type="scientific">Amycolatopsis pithecellobii</name>
    <dbReference type="NCBI Taxonomy" id="664692"/>
    <lineage>
        <taxon>Bacteria</taxon>
        <taxon>Bacillati</taxon>
        <taxon>Actinomycetota</taxon>
        <taxon>Actinomycetes</taxon>
        <taxon>Pseudonocardiales</taxon>
        <taxon>Pseudonocardiaceae</taxon>
        <taxon>Amycolatopsis</taxon>
    </lineage>
</organism>